<evidence type="ECO:0000256" key="6">
    <source>
        <dbReference type="ARBA" id="ARBA00045074"/>
    </source>
</evidence>
<dbReference type="SUPFAM" id="SSF51621">
    <property type="entry name" value="Phosphoenolpyruvate/pyruvate domain"/>
    <property type="match status" value="1"/>
</dbReference>
<evidence type="ECO:0000256" key="4">
    <source>
        <dbReference type="ARBA" id="ARBA00023239"/>
    </source>
</evidence>
<dbReference type="EMBL" id="UZWE01000071">
    <property type="protein sequence ID" value="VDS10644.1"/>
    <property type="molecule type" value="Genomic_DNA"/>
</dbReference>
<protein>
    <recommendedName>
        <fullName evidence="7">Hydroxypyruvate/pyruvate aldolase</fullName>
    </recommendedName>
</protein>
<dbReference type="Proteomes" id="UP000270743">
    <property type="component" value="Unassembled WGS sequence"/>
</dbReference>
<dbReference type="InterPro" id="IPR050251">
    <property type="entry name" value="HpcH-HpaI_aldolase"/>
</dbReference>
<gene>
    <name evidence="9" type="primary">hpcH</name>
    <name evidence="9" type="ORF">PARHAE_03862</name>
</gene>
<dbReference type="PANTHER" id="PTHR30502">
    <property type="entry name" value="2-KETO-3-DEOXY-L-RHAMNONATE ALDOLASE"/>
    <property type="match status" value="1"/>
</dbReference>
<evidence type="ECO:0000256" key="7">
    <source>
        <dbReference type="ARBA" id="ARBA00068169"/>
    </source>
</evidence>
<keyword evidence="10" id="KW-1185">Reference proteome</keyword>
<evidence type="ECO:0000313" key="9">
    <source>
        <dbReference type="EMBL" id="VDS10644.1"/>
    </source>
</evidence>
<dbReference type="FunFam" id="3.20.20.60:FF:000004">
    <property type="entry name" value="5-keto-4-deoxy-D-glucarate aldolase"/>
    <property type="match status" value="1"/>
</dbReference>
<keyword evidence="5" id="KW-0670">Pyruvate</keyword>
<dbReference type="GO" id="GO:0005737">
    <property type="term" value="C:cytoplasm"/>
    <property type="evidence" value="ECO:0007669"/>
    <property type="project" value="UniProtKB-ARBA"/>
</dbReference>
<dbReference type="OrthoDB" id="9802624at2"/>
<evidence type="ECO:0000256" key="2">
    <source>
        <dbReference type="ARBA" id="ARBA00005568"/>
    </source>
</evidence>
<keyword evidence="4 9" id="KW-0456">Lyase</keyword>
<evidence type="ECO:0000256" key="3">
    <source>
        <dbReference type="ARBA" id="ARBA00022723"/>
    </source>
</evidence>
<dbReference type="PANTHER" id="PTHR30502:SF4">
    <property type="entry name" value="5-KETO-4-DEOXY-D-GLUCARATE ALDOLASE"/>
    <property type="match status" value="1"/>
</dbReference>
<dbReference type="InterPro" id="IPR015813">
    <property type="entry name" value="Pyrv/PenolPyrv_kinase-like_dom"/>
</dbReference>
<proteinExistence type="inferred from homology"/>
<dbReference type="RefSeq" id="WP_126156198.1">
    <property type="nucleotide sequence ID" value="NZ_UZWE01000071.1"/>
</dbReference>
<name>A0A3S4GQX8_9RHOB</name>
<dbReference type="GO" id="GO:0016832">
    <property type="term" value="F:aldehyde-lyase activity"/>
    <property type="evidence" value="ECO:0007669"/>
    <property type="project" value="TreeGrafter"/>
</dbReference>
<dbReference type="GO" id="GO:0046872">
    <property type="term" value="F:metal ion binding"/>
    <property type="evidence" value="ECO:0007669"/>
    <property type="project" value="UniProtKB-KW"/>
</dbReference>
<dbReference type="Pfam" id="PF03328">
    <property type="entry name" value="HpcH_HpaI"/>
    <property type="match status" value="1"/>
</dbReference>
<keyword evidence="3" id="KW-0479">Metal-binding</keyword>
<comment type="similarity">
    <text evidence="2">Belongs to the HpcH/HpaI aldolase family.</text>
</comment>
<evidence type="ECO:0000256" key="5">
    <source>
        <dbReference type="ARBA" id="ARBA00023317"/>
    </source>
</evidence>
<evidence type="ECO:0000256" key="1">
    <source>
        <dbReference type="ARBA" id="ARBA00001968"/>
    </source>
</evidence>
<sequence>MQISINHFKHRLLAGEQLIGIWMSSVSPLLAEMLSLVGYDWMLFDSEHAPVEVSGIMPLLQAAAAGKTSSVVRPAWNDKVLIKRHLDQGAQTLLIPFVESADEAQAAVRAMRYPPAGIRGVAGSTRASRFGLAADYLHRAEEELCLLVQIETGTAMEQLEEIAAVSGVDGVFIGPSDLAASLGHLGNPAHPDVQEVLQNAVARLKATGKPAGILATNQADAQRYLDWGYGFVAASVDTGLLMNAAKGLLANLQKGGA</sequence>
<evidence type="ECO:0000313" key="10">
    <source>
        <dbReference type="Proteomes" id="UP000270743"/>
    </source>
</evidence>
<feature type="domain" description="HpcH/HpaI aldolase/citrate lyase" evidence="8">
    <location>
        <begin position="19"/>
        <end position="244"/>
    </location>
</feature>
<evidence type="ECO:0000259" key="8">
    <source>
        <dbReference type="Pfam" id="PF03328"/>
    </source>
</evidence>
<accession>A0A3S4GQX8</accession>
<organism evidence="9 10">
    <name type="scientific">Paracoccus haematequi</name>
    <dbReference type="NCBI Taxonomy" id="2491866"/>
    <lineage>
        <taxon>Bacteria</taxon>
        <taxon>Pseudomonadati</taxon>
        <taxon>Pseudomonadota</taxon>
        <taxon>Alphaproteobacteria</taxon>
        <taxon>Rhodobacterales</taxon>
        <taxon>Paracoccaceae</taxon>
        <taxon>Paracoccus</taxon>
    </lineage>
</organism>
<dbReference type="Gene3D" id="3.20.20.60">
    <property type="entry name" value="Phosphoenolpyruvate-binding domains"/>
    <property type="match status" value="1"/>
</dbReference>
<dbReference type="InterPro" id="IPR005000">
    <property type="entry name" value="Aldolase/citrate-lyase_domain"/>
</dbReference>
<comment type="catalytic activity">
    <reaction evidence="6">
        <text>D-glyceraldehyde + pyruvate = 2-dehydro-3-deoxy-L-galactonate</text>
        <dbReference type="Rhea" id="RHEA:80055"/>
        <dbReference type="ChEBI" id="CHEBI:15361"/>
        <dbReference type="ChEBI" id="CHEBI:17378"/>
        <dbReference type="ChEBI" id="CHEBI:75545"/>
    </reaction>
</comment>
<dbReference type="InterPro" id="IPR040442">
    <property type="entry name" value="Pyrv_kinase-like_dom_sf"/>
</dbReference>
<reference evidence="9 10" key="1">
    <citation type="submission" date="2018-12" db="EMBL/GenBank/DDBJ databases">
        <authorList>
            <person name="Criscuolo A."/>
        </authorList>
    </citation>
    <scope>NUCLEOTIDE SEQUENCE [LARGE SCALE GENOMIC DNA]</scope>
    <source>
        <strain evidence="9">ACIP1116241</strain>
    </source>
</reference>
<comment type="cofactor">
    <cofactor evidence="1">
        <name>a divalent metal cation</name>
        <dbReference type="ChEBI" id="CHEBI:60240"/>
    </cofactor>
</comment>
<dbReference type="AlphaFoldDB" id="A0A3S4GQX8"/>